<evidence type="ECO:0000313" key="7">
    <source>
        <dbReference type="Proteomes" id="UP001177140"/>
    </source>
</evidence>
<comment type="similarity">
    <text evidence="1">Belongs to the DEFL family.</text>
</comment>
<dbReference type="EMBL" id="JAJJMA010238921">
    <property type="protein sequence ID" value="MCL7042755.1"/>
    <property type="molecule type" value="Genomic_DNA"/>
</dbReference>
<protein>
    <submittedName>
        <fullName evidence="6">Uncharacterized protein</fullName>
    </submittedName>
</protein>
<dbReference type="Pfam" id="PF25052">
    <property type="entry name" value="AtDEF-like"/>
    <property type="match status" value="1"/>
</dbReference>
<sequence length="85" mass="9140">MASFKKFSAAYVIIALIFGLVLVSSSVTATRVMGDGDCHYMGPCMNKQDCYSPCNTKHHTAGICIPDPRGTQPQHNVCCCLTGLI</sequence>
<dbReference type="GO" id="GO:0031640">
    <property type="term" value="P:killing of cells of another organism"/>
    <property type="evidence" value="ECO:0007669"/>
    <property type="project" value="UniProtKB-KW"/>
</dbReference>
<comment type="caution">
    <text evidence="6">The sequence shown here is derived from an EMBL/GenBank/DDBJ whole genome shotgun (WGS) entry which is preliminary data.</text>
</comment>
<dbReference type="PANTHER" id="PTHR48224">
    <property type="entry name" value="DEFENSIN-LIKE PROTEIN 270-RELATED"/>
    <property type="match status" value="1"/>
</dbReference>
<dbReference type="AlphaFoldDB" id="A0AA41VK26"/>
<dbReference type="PANTHER" id="PTHR48224:SF1">
    <property type="entry name" value="DEFENSIN-LIKE PROTEIN 270"/>
    <property type="match status" value="1"/>
</dbReference>
<accession>A0AA41VK26</accession>
<evidence type="ECO:0000256" key="1">
    <source>
        <dbReference type="ARBA" id="ARBA00006722"/>
    </source>
</evidence>
<feature type="signal peptide" evidence="5">
    <location>
        <begin position="1"/>
        <end position="29"/>
    </location>
</feature>
<evidence type="ECO:0000256" key="2">
    <source>
        <dbReference type="ARBA" id="ARBA00022529"/>
    </source>
</evidence>
<organism evidence="6 7">
    <name type="scientific">Papaver nudicaule</name>
    <name type="common">Iceland poppy</name>
    <dbReference type="NCBI Taxonomy" id="74823"/>
    <lineage>
        <taxon>Eukaryota</taxon>
        <taxon>Viridiplantae</taxon>
        <taxon>Streptophyta</taxon>
        <taxon>Embryophyta</taxon>
        <taxon>Tracheophyta</taxon>
        <taxon>Spermatophyta</taxon>
        <taxon>Magnoliopsida</taxon>
        <taxon>Ranunculales</taxon>
        <taxon>Papaveraceae</taxon>
        <taxon>Papaveroideae</taxon>
        <taxon>Papaver</taxon>
    </lineage>
</organism>
<evidence type="ECO:0000313" key="6">
    <source>
        <dbReference type="EMBL" id="MCL7042755.1"/>
    </source>
</evidence>
<dbReference type="GO" id="GO:0050832">
    <property type="term" value="P:defense response to fungus"/>
    <property type="evidence" value="ECO:0007669"/>
    <property type="project" value="UniProtKB-KW"/>
</dbReference>
<dbReference type="Proteomes" id="UP001177140">
    <property type="component" value="Unassembled WGS sequence"/>
</dbReference>
<dbReference type="InterPro" id="IPR010851">
    <property type="entry name" value="DEFL"/>
</dbReference>
<evidence type="ECO:0000256" key="3">
    <source>
        <dbReference type="ARBA" id="ARBA00022577"/>
    </source>
</evidence>
<keyword evidence="5" id="KW-0732">Signal</keyword>
<feature type="chain" id="PRO_5041409803" evidence="5">
    <location>
        <begin position="30"/>
        <end position="85"/>
    </location>
</feature>
<keyword evidence="4" id="KW-0611">Plant defense</keyword>
<proteinExistence type="inferred from homology"/>
<keyword evidence="7" id="KW-1185">Reference proteome</keyword>
<keyword evidence="3" id="KW-0295">Fungicide</keyword>
<evidence type="ECO:0000256" key="4">
    <source>
        <dbReference type="ARBA" id="ARBA00022821"/>
    </source>
</evidence>
<reference evidence="6" key="1">
    <citation type="submission" date="2022-03" db="EMBL/GenBank/DDBJ databases">
        <title>A functionally conserved STORR gene fusion in Papaver species that diverged 16.8 million years ago.</title>
        <authorList>
            <person name="Catania T."/>
        </authorList>
    </citation>
    <scope>NUCLEOTIDE SEQUENCE</scope>
    <source>
        <strain evidence="6">S-191538</strain>
    </source>
</reference>
<name>A0AA41VK26_PAPNU</name>
<evidence type="ECO:0000256" key="5">
    <source>
        <dbReference type="SAM" id="SignalP"/>
    </source>
</evidence>
<keyword evidence="2" id="KW-0929">Antimicrobial</keyword>
<gene>
    <name evidence="6" type="ORF">MKW94_014457</name>
</gene>